<dbReference type="InterPro" id="IPR040345">
    <property type="entry name" value="Mug56/Spo71"/>
</dbReference>
<dbReference type="PANTHER" id="PTHR28076">
    <property type="entry name" value="SPORULATION-SPECIFIC PROTEIN 71"/>
    <property type="match status" value="1"/>
</dbReference>
<evidence type="ECO:0000259" key="2">
    <source>
        <dbReference type="Pfam" id="PF15404"/>
    </source>
</evidence>
<gene>
    <name evidence="4" type="ORF">MYCIT1_LOCUS30854</name>
</gene>
<dbReference type="GO" id="GO:1902657">
    <property type="term" value="P:protein localization to prospore membrane"/>
    <property type="evidence" value="ECO:0007669"/>
    <property type="project" value="InterPro"/>
</dbReference>
<keyword evidence="5" id="KW-1185">Reference proteome</keyword>
<feature type="region of interest" description="Disordered" evidence="1">
    <location>
        <begin position="16"/>
        <end position="59"/>
    </location>
</feature>
<comment type="caution">
    <text evidence="4">The sequence shown here is derived from an EMBL/GenBank/DDBJ whole genome shotgun (WGS) entry which is preliminary data.</text>
</comment>
<evidence type="ECO:0000256" key="1">
    <source>
        <dbReference type="SAM" id="MobiDB-lite"/>
    </source>
</evidence>
<dbReference type="Proteomes" id="UP001295794">
    <property type="component" value="Unassembled WGS sequence"/>
</dbReference>
<feature type="domain" description="Prospore membrane adapter protein SPO71 PH" evidence="3">
    <location>
        <begin position="320"/>
        <end position="458"/>
    </location>
</feature>
<accession>A0AAD2HQP9</accession>
<feature type="region of interest" description="Disordered" evidence="1">
    <location>
        <begin position="271"/>
        <end position="315"/>
    </location>
</feature>
<dbReference type="InterPro" id="IPR039486">
    <property type="entry name" value="Mug56/Spo71_PH"/>
</dbReference>
<reference evidence="4" key="1">
    <citation type="submission" date="2023-11" db="EMBL/GenBank/DDBJ databases">
        <authorList>
            <person name="De Vega J J."/>
            <person name="De Vega J J."/>
        </authorList>
    </citation>
    <scope>NUCLEOTIDE SEQUENCE</scope>
</reference>
<dbReference type="AlphaFoldDB" id="A0AAD2HQP9"/>
<evidence type="ECO:0000259" key="3">
    <source>
        <dbReference type="Pfam" id="PF23207"/>
    </source>
</evidence>
<feature type="compositionally biased region" description="Acidic residues" evidence="1">
    <location>
        <begin position="960"/>
        <end position="970"/>
    </location>
</feature>
<evidence type="ECO:0000313" key="5">
    <source>
        <dbReference type="Proteomes" id="UP001295794"/>
    </source>
</evidence>
<dbReference type="Pfam" id="PF15404">
    <property type="entry name" value="PH_4"/>
    <property type="match status" value="1"/>
</dbReference>
<sequence length="1040" mass="116612">MSRGIIVPTIVEEPPSPIIPLAPSTHGRSRHHDASGAGHLVQSTSGTSRRLKTDEAGHLDSAQLKKRRRFRFPGTSPDQEDSVTKVIREHAFSFFIQHGGNEEDWEESREQTVREEMLRRWKESEWGTALRGRAHGKKSAKQAAKTWIGGSFEVGDLVGVNILQEPTESVRDRISHLSSGRRPSQSFRTASHVVSVGDDFVTASEGATPSFYGTVGMNQVTMSLSHLGVETGEATRRTQSDSDVRPTLEEATALAKSDSHVPVLKKQRVHYAPDPSREAPAEPSPVPPSQVLERSPSEIPATSAEAMVAPAQRSSSWTDVTMRDRMLLRIGYSTHSLPPVFDESIGRLTQGVRYEQWSEYLVLWKDDSIRFYEPHGTTWIPGTKPYRLASVVSLKSTQTRLSVYSFVDMSFCLTCPPKAIRSRNKKARGLFHMTKEGTNIFICKVKSRSRAADWIWLVALVYLLICKGLLLTSLRRRLGGILPASLEIRSPNLDTRVKIELPSVESPEMFTRDNIVTLCQQALWRVKAWRELIEMQVSEGKELELAWRMGAQLDWIWLASDVVGDPRDCAVLYGLAMQQCSPPPYLEIRLGQHAAQHLLSKTGTRILEPPAIEGYLERISPRSQAKHLVYLVVHDGNLFSVPQSHANPPSPMGIGAAVNGPDALRQSEVLRGTSQIIHSTGVCDLRAVLAVRRAFQVAVPESHGLEVVDDHSFGAAVERTESEGEDEGGDEGIFAAQDKAHLRMKRSFELLLQNGHVIRFEAHSCRVALEWIERLRPLILYWRQRHRTDASDEMDLAQAYRPRLTPRRHVVMNDSELPPEPPVDPLAPLPALSNLYSWCVLEGCRPIIRGGRIYVRKGMYGQYKFVQLFLLPGNLVQFHIAPNSSLHLAMKHRINLADAYVCSGYFAALALPNDQYVPDATLPRRYNDGLETDDPDEDSLFMIWYHPHAVAADVARPSIDDEDDDEEDVAGEQGPGQKRSDTATSHIPSLSSKRKIAVFRCRNKLERDAWCWAINCEIEKLVRVQKTREDRLRNTGGDMK</sequence>
<organism evidence="4 5">
    <name type="scientific">Mycena citricolor</name>
    <dbReference type="NCBI Taxonomy" id="2018698"/>
    <lineage>
        <taxon>Eukaryota</taxon>
        <taxon>Fungi</taxon>
        <taxon>Dikarya</taxon>
        <taxon>Basidiomycota</taxon>
        <taxon>Agaricomycotina</taxon>
        <taxon>Agaricomycetes</taxon>
        <taxon>Agaricomycetidae</taxon>
        <taxon>Agaricales</taxon>
        <taxon>Marasmiineae</taxon>
        <taxon>Mycenaceae</taxon>
        <taxon>Mycena</taxon>
    </lineage>
</organism>
<feature type="region of interest" description="Disordered" evidence="1">
    <location>
        <begin position="959"/>
        <end position="988"/>
    </location>
</feature>
<evidence type="ECO:0000313" key="4">
    <source>
        <dbReference type="EMBL" id="CAK5280363.1"/>
    </source>
</evidence>
<protein>
    <submittedName>
        <fullName evidence="4">Uncharacterized protein</fullName>
    </submittedName>
</protein>
<dbReference type="PANTHER" id="PTHR28076:SF1">
    <property type="entry name" value="PROSPORE MEMBRANE ADAPTER PROTEIN SPO71"/>
    <property type="match status" value="1"/>
</dbReference>
<feature type="domain" description="Mug56/Spo71 PH" evidence="2">
    <location>
        <begin position="851"/>
        <end position="1018"/>
    </location>
</feature>
<dbReference type="InterPro" id="IPR057379">
    <property type="entry name" value="PH_SPO71"/>
</dbReference>
<dbReference type="EMBL" id="CAVNYO010000440">
    <property type="protein sequence ID" value="CAK5280363.1"/>
    <property type="molecule type" value="Genomic_DNA"/>
</dbReference>
<proteinExistence type="predicted"/>
<name>A0AAD2HQP9_9AGAR</name>
<dbReference type="Pfam" id="PF23207">
    <property type="entry name" value="PH_SPO71"/>
    <property type="match status" value="1"/>
</dbReference>